<dbReference type="KEGG" id="aiq:Azoinq_14175"/>
<name>A0A975XUM8_9RHOO</name>
<protein>
    <submittedName>
        <fullName evidence="1">Uncharacterized protein</fullName>
    </submittedName>
</protein>
<evidence type="ECO:0000313" key="1">
    <source>
        <dbReference type="EMBL" id="QWT48949.1"/>
    </source>
</evidence>
<reference evidence="1" key="1">
    <citation type="submission" date="2020-11" db="EMBL/GenBank/DDBJ databases">
        <title>Azospira inquinata sp. nov.</title>
        <authorList>
            <person name="Moe W.M."/>
            <person name="Mikes M.C."/>
        </authorList>
    </citation>
    <scope>NUCLEOTIDE SEQUENCE</scope>
    <source>
        <strain evidence="1">Azo-3</strain>
    </source>
</reference>
<dbReference type="AlphaFoldDB" id="A0A975XUM8"/>
<dbReference type="RefSeq" id="WP_216128250.1">
    <property type="nucleotide sequence ID" value="NZ_CP064782.1"/>
</dbReference>
<dbReference type="Proteomes" id="UP000683428">
    <property type="component" value="Chromosome"/>
</dbReference>
<gene>
    <name evidence="1" type="ORF">Azoinq_14175</name>
</gene>
<dbReference type="EMBL" id="CP064782">
    <property type="protein sequence ID" value="QWT48949.1"/>
    <property type="molecule type" value="Genomic_DNA"/>
</dbReference>
<accession>A0A975XUM8</accession>
<sequence>MRRRFFRAEPKHYESMEKIRAWLTGNKGIQISNDLRDLLIGVWHDRLAAKAIVVSYLATRNFGVVRFPTRPDRSVDGEGKGYAGAAELLDSYSDTKLTALAKELAEVTRQTQSILSHIYSGNDIVLQRAVAPLDEKGGQYIAANRQCDQIELFPMLAMAAKQAGVCSICLDFDIVSGWSTTSLQRYGTLHITKAWPISDILLVSDLLAGPSGSTVGPLESNEWLCVNRNPRGVIEIKTSDLKVVDLPERYVSELRSHKAVADLANELQRQAHIAPTERNIALRPPLKKFPPTYRKIPPQSFCERLRSWIIRKP</sequence>
<keyword evidence="2" id="KW-1185">Reference proteome</keyword>
<proteinExistence type="predicted"/>
<evidence type="ECO:0000313" key="2">
    <source>
        <dbReference type="Proteomes" id="UP000683428"/>
    </source>
</evidence>
<organism evidence="1 2">
    <name type="scientific">Azospira inquinata</name>
    <dbReference type="NCBI Taxonomy" id="2785627"/>
    <lineage>
        <taxon>Bacteria</taxon>
        <taxon>Pseudomonadati</taxon>
        <taxon>Pseudomonadota</taxon>
        <taxon>Betaproteobacteria</taxon>
        <taxon>Rhodocyclales</taxon>
        <taxon>Rhodocyclaceae</taxon>
        <taxon>Azospira</taxon>
    </lineage>
</organism>